<dbReference type="EMBL" id="LAZR01004232">
    <property type="protein sequence ID" value="KKN10574.1"/>
    <property type="molecule type" value="Genomic_DNA"/>
</dbReference>
<name>A0A0F9MY21_9ZZZZ</name>
<dbReference type="AlphaFoldDB" id="A0A0F9MY21"/>
<comment type="caution">
    <text evidence="1">The sequence shown here is derived from an EMBL/GenBank/DDBJ whole genome shotgun (WGS) entry which is preliminary data.</text>
</comment>
<reference evidence="1" key="1">
    <citation type="journal article" date="2015" name="Nature">
        <title>Complex archaea that bridge the gap between prokaryotes and eukaryotes.</title>
        <authorList>
            <person name="Spang A."/>
            <person name="Saw J.H."/>
            <person name="Jorgensen S.L."/>
            <person name="Zaremba-Niedzwiedzka K."/>
            <person name="Martijn J."/>
            <person name="Lind A.E."/>
            <person name="van Eijk R."/>
            <person name="Schleper C."/>
            <person name="Guy L."/>
            <person name="Ettema T.J."/>
        </authorList>
    </citation>
    <scope>NUCLEOTIDE SEQUENCE</scope>
</reference>
<evidence type="ECO:0000313" key="1">
    <source>
        <dbReference type="EMBL" id="KKN10574.1"/>
    </source>
</evidence>
<sequence>MTERQKVECKGIVGMLPTPDGMKQFYDTGRHGGGDVEAMKDYLCDYSRENPDLLNKLILYWIEKFDN</sequence>
<proteinExistence type="predicted"/>
<organism evidence="1">
    <name type="scientific">marine sediment metagenome</name>
    <dbReference type="NCBI Taxonomy" id="412755"/>
    <lineage>
        <taxon>unclassified sequences</taxon>
        <taxon>metagenomes</taxon>
        <taxon>ecological metagenomes</taxon>
    </lineage>
</organism>
<accession>A0A0F9MY21</accession>
<protein>
    <submittedName>
        <fullName evidence="1">Uncharacterized protein</fullName>
    </submittedName>
</protein>
<gene>
    <name evidence="1" type="ORF">LCGC14_1035130</name>
</gene>